<evidence type="ECO:0000256" key="1">
    <source>
        <dbReference type="ARBA" id="ARBA00023015"/>
    </source>
</evidence>
<keyword evidence="2" id="KW-0804">Transcription</keyword>
<dbReference type="InterPro" id="IPR029062">
    <property type="entry name" value="Class_I_gatase-like"/>
</dbReference>
<feature type="domain" description="HTH araC/xylS-type" evidence="3">
    <location>
        <begin position="215"/>
        <end position="313"/>
    </location>
</feature>
<dbReference type="SUPFAM" id="SSF52317">
    <property type="entry name" value="Class I glutamine amidotransferase-like"/>
    <property type="match status" value="1"/>
</dbReference>
<proteinExistence type="predicted"/>
<dbReference type="InterPro" id="IPR018060">
    <property type="entry name" value="HTH_AraC"/>
</dbReference>
<keyword evidence="5" id="KW-1185">Reference proteome</keyword>
<dbReference type="PANTHER" id="PTHR43130">
    <property type="entry name" value="ARAC-FAMILY TRANSCRIPTIONAL REGULATOR"/>
    <property type="match status" value="1"/>
</dbReference>
<dbReference type="EMBL" id="CP089984">
    <property type="protein sequence ID" value="WXB12113.1"/>
    <property type="molecule type" value="Genomic_DNA"/>
</dbReference>
<protein>
    <submittedName>
        <fullName evidence="4">DJ-1/PfpI family protein</fullName>
    </submittedName>
</protein>
<name>A0ABZ2LMH3_9BACT</name>
<evidence type="ECO:0000313" key="5">
    <source>
        <dbReference type="Proteomes" id="UP001370348"/>
    </source>
</evidence>
<accession>A0ABZ2LMH3</accession>
<dbReference type="Gene3D" id="3.40.50.880">
    <property type="match status" value="1"/>
</dbReference>
<dbReference type="SMART" id="SM00342">
    <property type="entry name" value="HTH_ARAC"/>
    <property type="match status" value="1"/>
</dbReference>
<evidence type="ECO:0000313" key="4">
    <source>
        <dbReference type="EMBL" id="WXB12113.1"/>
    </source>
</evidence>
<dbReference type="InterPro" id="IPR009057">
    <property type="entry name" value="Homeodomain-like_sf"/>
</dbReference>
<dbReference type="PROSITE" id="PS01124">
    <property type="entry name" value="HTH_ARAC_FAMILY_2"/>
    <property type="match status" value="1"/>
</dbReference>
<reference evidence="4 5" key="1">
    <citation type="submission" date="2021-12" db="EMBL/GenBank/DDBJ databases">
        <title>Discovery of the Pendulisporaceae a myxobacterial family with distinct sporulation behavior and unique specialized metabolism.</title>
        <authorList>
            <person name="Garcia R."/>
            <person name="Popoff A."/>
            <person name="Bader C.D."/>
            <person name="Loehr J."/>
            <person name="Walesch S."/>
            <person name="Walt C."/>
            <person name="Boldt J."/>
            <person name="Bunk B."/>
            <person name="Haeckl F.J.F.P.J."/>
            <person name="Gunesch A.P."/>
            <person name="Birkelbach J."/>
            <person name="Nuebel U."/>
            <person name="Pietschmann T."/>
            <person name="Bach T."/>
            <person name="Mueller R."/>
        </authorList>
    </citation>
    <scope>NUCLEOTIDE SEQUENCE [LARGE SCALE GENOMIC DNA]</scope>
    <source>
        <strain evidence="4 5">MSr11954</strain>
    </source>
</reference>
<dbReference type="RefSeq" id="WP_394821732.1">
    <property type="nucleotide sequence ID" value="NZ_CP089984.1"/>
</dbReference>
<dbReference type="CDD" id="cd03137">
    <property type="entry name" value="GATase1_AraC_1"/>
    <property type="match status" value="1"/>
</dbReference>
<dbReference type="SUPFAM" id="SSF46689">
    <property type="entry name" value="Homeodomain-like"/>
    <property type="match status" value="2"/>
</dbReference>
<sequence>MPTGRVAVAVTEDMHLFEIAIPCEIFGRPRHNLADPWYELRICAEHPGQTKVGAGFVAGTSHDLNGLDEADTVIVPARANVLDGAPPALLAAVRKAHARGARIASICTGAFVLAEAGLLDGHRATVHWMYASLLAQRFPKVVVDPAVLYVDNGQVLTSAGAAAGLDLCLHLVRSDLGAEIANRLARQLVIAPHRPGGQAQYVRTPLPAKEDDSLAPLLHWTVEHLHRPITIADMAKRQRLTPRTLIRRFCAATGTPPLKWLLTQRVQKACSLLESTDETPARIAELCGLGSEANLRHHFARIVGVPPSGYRRAFRSQHAAPATNGG</sequence>
<dbReference type="InterPro" id="IPR052158">
    <property type="entry name" value="INH-QAR"/>
</dbReference>
<evidence type="ECO:0000259" key="3">
    <source>
        <dbReference type="PROSITE" id="PS01124"/>
    </source>
</evidence>
<dbReference type="PANTHER" id="PTHR43130:SF3">
    <property type="entry name" value="HTH-TYPE TRANSCRIPTIONAL REGULATOR RV1931C"/>
    <property type="match status" value="1"/>
</dbReference>
<evidence type="ECO:0000256" key="2">
    <source>
        <dbReference type="ARBA" id="ARBA00023163"/>
    </source>
</evidence>
<dbReference type="InterPro" id="IPR002818">
    <property type="entry name" value="DJ-1/PfpI"/>
</dbReference>
<dbReference type="Pfam" id="PF12833">
    <property type="entry name" value="HTH_18"/>
    <property type="match status" value="1"/>
</dbReference>
<dbReference type="Proteomes" id="UP001370348">
    <property type="component" value="Chromosome"/>
</dbReference>
<keyword evidence="1" id="KW-0805">Transcription regulation</keyword>
<organism evidence="4 5">
    <name type="scientific">Pendulispora albinea</name>
    <dbReference type="NCBI Taxonomy" id="2741071"/>
    <lineage>
        <taxon>Bacteria</taxon>
        <taxon>Pseudomonadati</taxon>
        <taxon>Myxococcota</taxon>
        <taxon>Myxococcia</taxon>
        <taxon>Myxococcales</taxon>
        <taxon>Sorangiineae</taxon>
        <taxon>Pendulisporaceae</taxon>
        <taxon>Pendulispora</taxon>
    </lineage>
</organism>
<dbReference type="Pfam" id="PF01965">
    <property type="entry name" value="DJ-1_PfpI"/>
    <property type="match status" value="1"/>
</dbReference>
<dbReference type="Gene3D" id="1.10.10.60">
    <property type="entry name" value="Homeodomain-like"/>
    <property type="match status" value="1"/>
</dbReference>
<gene>
    <name evidence="4" type="ORF">LZC94_30200</name>
</gene>